<sequence>MFNCRLFNVPCNNLWEIFLANILGLENYDTTSIIPLPKKTKTKTPFSPLTSSAHHIPPPPPLPPFFFPSTHQTHASLSLSIIQSPPSINPFNICNPRRDNLDHANADVCATTRVLRM</sequence>
<dbReference type="Proteomes" id="UP000624244">
    <property type="component" value="Unassembled WGS sequence"/>
</dbReference>
<evidence type="ECO:0000313" key="1">
    <source>
        <dbReference type="EMBL" id="KAF5852184.1"/>
    </source>
</evidence>
<comment type="caution">
    <text evidence="1">The sequence shown here is derived from an EMBL/GenBank/DDBJ whole genome shotgun (WGS) entry which is preliminary data.</text>
</comment>
<organism evidence="1 2">
    <name type="scientific">Cochliobolus sativus</name>
    <name type="common">Common root rot and spot blotch fungus</name>
    <name type="synonym">Bipolaris sorokiniana</name>
    <dbReference type="NCBI Taxonomy" id="45130"/>
    <lineage>
        <taxon>Eukaryota</taxon>
        <taxon>Fungi</taxon>
        <taxon>Dikarya</taxon>
        <taxon>Ascomycota</taxon>
        <taxon>Pezizomycotina</taxon>
        <taxon>Dothideomycetes</taxon>
        <taxon>Pleosporomycetidae</taxon>
        <taxon>Pleosporales</taxon>
        <taxon>Pleosporineae</taxon>
        <taxon>Pleosporaceae</taxon>
        <taxon>Bipolaris</taxon>
    </lineage>
</organism>
<accession>A0A8H5ZPZ7</accession>
<protein>
    <submittedName>
        <fullName evidence="1">Uncharacterized protein</fullName>
    </submittedName>
</protein>
<reference evidence="1" key="1">
    <citation type="submission" date="2019-11" db="EMBL/GenBank/DDBJ databases">
        <title>Bipolaris sorokiniana Genome sequencing.</title>
        <authorList>
            <person name="Wang H."/>
        </authorList>
    </citation>
    <scope>NUCLEOTIDE SEQUENCE</scope>
</reference>
<name>A0A8H5ZPZ7_COCSA</name>
<evidence type="ECO:0000313" key="2">
    <source>
        <dbReference type="Proteomes" id="UP000624244"/>
    </source>
</evidence>
<gene>
    <name evidence="1" type="ORF">GGP41_000898</name>
</gene>
<dbReference type="AlphaFoldDB" id="A0A8H5ZPZ7"/>
<proteinExistence type="predicted"/>
<dbReference type="EMBL" id="WNKQ01000004">
    <property type="protein sequence ID" value="KAF5852184.1"/>
    <property type="molecule type" value="Genomic_DNA"/>
</dbReference>